<comment type="caution">
    <text evidence="1">The sequence shown here is derived from an EMBL/GenBank/DDBJ whole genome shotgun (WGS) entry which is preliminary data.</text>
</comment>
<name>N8Z516_9GAMM</name>
<proteinExistence type="predicted"/>
<protein>
    <submittedName>
        <fullName evidence="1">Uncharacterized protein</fullName>
    </submittedName>
</protein>
<evidence type="ECO:0000313" key="1">
    <source>
        <dbReference type="EMBL" id="ENV44177.1"/>
    </source>
</evidence>
<dbReference type="Proteomes" id="UP000018440">
    <property type="component" value="Unassembled WGS sequence"/>
</dbReference>
<dbReference type="PATRIC" id="fig|1217988.3.peg.1996"/>
<dbReference type="HOGENOM" id="CLU_191947_0_0_6"/>
<sequence>MAETKCGSCGSHSFELSSQNLGKSDLLFWFVQCSNCGVPIAVMEHNHIGIKLDHIVKRLDDLEAGIGLTMQSVSSLKKSKK</sequence>
<organism evidence="1 2">
    <name type="scientific">Acinetobacter schindleri CIP 107287</name>
    <dbReference type="NCBI Taxonomy" id="1217988"/>
    <lineage>
        <taxon>Bacteria</taxon>
        <taxon>Pseudomonadati</taxon>
        <taxon>Pseudomonadota</taxon>
        <taxon>Gammaproteobacteria</taxon>
        <taxon>Moraxellales</taxon>
        <taxon>Moraxellaceae</taxon>
        <taxon>Acinetobacter</taxon>
    </lineage>
</organism>
<dbReference type="AlphaFoldDB" id="N8Z516"/>
<gene>
    <name evidence="1" type="ORF">F955_02066</name>
</gene>
<evidence type="ECO:0000313" key="2">
    <source>
        <dbReference type="Proteomes" id="UP000018440"/>
    </source>
</evidence>
<reference evidence="1 2" key="1">
    <citation type="submission" date="2013-02" db="EMBL/GenBank/DDBJ databases">
        <title>The Genome Sequence of Acinetobacter schindleri CIP 107287.</title>
        <authorList>
            <consortium name="The Broad Institute Genome Sequencing Platform"/>
            <consortium name="The Broad Institute Genome Sequencing Center for Infectious Disease"/>
            <person name="Cerqueira G."/>
            <person name="Feldgarden M."/>
            <person name="Courvalin P."/>
            <person name="Perichon B."/>
            <person name="Grillot-Courvalin C."/>
            <person name="Clermont D."/>
            <person name="Rocha E."/>
            <person name="Yoon E.-J."/>
            <person name="Nemec A."/>
            <person name="Walker B."/>
            <person name="Young S.K."/>
            <person name="Zeng Q."/>
            <person name="Gargeya S."/>
            <person name="Fitzgerald M."/>
            <person name="Haas B."/>
            <person name="Abouelleil A."/>
            <person name="Alvarado L."/>
            <person name="Arachchi H.M."/>
            <person name="Berlin A.M."/>
            <person name="Chapman S.B."/>
            <person name="Dewar J."/>
            <person name="Goldberg J."/>
            <person name="Griggs A."/>
            <person name="Gujja S."/>
            <person name="Hansen M."/>
            <person name="Howarth C."/>
            <person name="Imamovic A."/>
            <person name="Larimer J."/>
            <person name="McCowan C."/>
            <person name="Murphy C."/>
            <person name="Neiman D."/>
            <person name="Pearson M."/>
            <person name="Priest M."/>
            <person name="Roberts A."/>
            <person name="Saif S."/>
            <person name="Shea T."/>
            <person name="Sisk P."/>
            <person name="Sykes S."/>
            <person name="Wortman J."/>
            <person name="Nusbaum C."/>
            <person name="Birren B."/>
        </authorList>
    </citation>
    <scope>NUCLEOTIDE SEQUENCE [LARGE SCALE GENOMIC DNA]</scope>
    <source>
        <strain evidence="1 2">CIP 107287</strain>
    </source>
</reference>
<dbReference type="RefSeq" id="WP_004893803.1">
    <property type="nucleotide sequence ID" value="NZ_KB849576.1"/>
</dbReference>
<accession>N8Z516</accession>
<dbReference type="EMBL" id="APPQ01000026">
    <property type="protein sequence ID" value="ENV44177.1"/>
    <property type="molecule type" value="Genomic_DNA"/>
</dbReference>